<sequence>MLYFYLLPFAVLPLYAAILRGAEKPPGDCGTNQSIFPEKDKYVKKINEYRKIMIEGQQKNGKSGRNLPTGENVAEMLEDHLSSTKMSKLEKRRLKDHYLTG</sequence>
<accession>A0A016SDH1</accession>
<dbReference type="AlphaFoldDB" id="A0A016SDH1"/>
<dbReference type="Proteomes" id="UP000024635">
    <property type="component" value="Unassembled WGS sequence"/>
</dbReference>
<feature type="signal peptide" evidence="1">
    <location>
        <begin position="1"/>
        <end position="16"/>
    </location>
</feature>
<gene>
    <name evidence="2" type="primary">Acey_s0242.g3419</name>
    <name evidence="2" type="ORF">Y032_0242g3419</name>
</gene>
<organism evidence="2 3">
    <name type="scientific">Ancylostoma ceylanicum</name>
    <dbReference type="NCBI Taxonomy" id="53326"/>
    <lineage>
        <taxon>Eukaryota</taxon>
        <taxon>Metazoa</taxon>
        <taxon>Ecdysozoa</taxon>
        <taxon>Nematoda</taxon>
        <taxon>Chromadorea</taxon>
        <taxon>Rhabditida</taxon>
        <taxon>Rhabditina</taxon>
        <taxon>Rhabditomorpha</taxon>
        <taxon>Strongyloidea</taxon>
        <taxon>Ancylostomatidae</taxon>
        <taxon>Ancylostomatinae</taxon>
        <taxon>Ancylostoma</taxon>
    </lineage>
</organism>
<keyword evidence="3" id="KW-1185">Reference proteome</keyword>
<evidence type="ECO:0000313" key="3">
    <source>
        <dbReference type="Proteomes" id="UP000024635"/>
    </source>
</evidence>
<reference evidence="3" key="1">
    <citation type="journal article" date="2015" name="Nat. Genet.">
        <title>The genome and transcriptome of the zoonotic hookworm Ancylostoma ceylanicum identify infection-specific gene families.</title>
        <authorList>
            <person name="Schwarz E.M."/>
            <person name="Hu Y."/>
            <person name="Antoshechkin I."/>
            <person name="Miller M.M."/>
            <person name="Sternberg P.W."/>
            <person name="Aroian R.V."/>
        </authorList>
    </citation>
    <scope>NUCLEOTIDE SEQUENCE</scope>
    <source>
        <strain evidence="3">HY135</strain>
    </source>
</reference>
<name>A0A016SDH1_9BILA</name>
<evidence type="ECO:0000313" key="2">
    <source>
        <dbReference type="EMBL" id="EYB88733.1"/>
    </source>
</evidence>
<comment type="caution">
    <text evidence="2">The sequence shown here is derived from an EMBL/GenBank/DDBJ whole genome shotgun (WGS) entry which is preliminary data.</text>
</comment>
<keyword evidence="1" id="KW-0732">Signal</keyword>
<protein>
    <submittedName>
        <fullName evidence="2">Uncharacterized protein</fullName>
    </submittedName>
</protein>
<proteinExistence type="predicted"/>
<feature type="chain" id="PRO_5001486280" evidence="1">
    <location>
        <begin position="17"/>
        <end position="101"/>
    </location>
</feature>
<evidence type="ECO:0000256" key="1">
    <source>
        <dbReference type="SAM" id="SignalP"/>
    </source>
</evidence>
<dbReference type="EMBL" id="JARK01001578">
    <property type="protein sequence ID" value="EYB88733.1"/>
    <property type="molecule type" value="Genomic_DNA"/>
</dbReference>